<keyword evidence="3" id="KW-1185">Reference proteome</keyword>
<feature type="region of interest" description="Disordered" evidence="1">
    <location>
        <begin position="1"/>
        <end position="36"/>
    </location>
</feature>
<gene>
    <name evidence="2" type="ORF">SCF082_LOCUS41819</name>
</gene>
<accession>A0ABP0QM87</accession>
<evidence type="ECO:0000256" key="1">
    <source>
        <dbReference type="SAM" id="MobiDB-lite"/>
    </source>
</evidence>
<evidence type="ECO:0000313" key="3">
    <source>
        <dbReference type="Proteomes" id="UP001642464"/>
    </source>
</evidence>
<organism evidence="2 3">
    <name type="scientific">Durusdinium trenchii</name>
    <dbReference type="NCBI Taxonomy" id="1381693"/>
    <lineage>
        <taxon>Eukaryota</taxon>
        <taxon>Sar</taxon>
        <taxon>Alveolata</taxon>
        <taxon>Dinophyceae</taxon>
        <taxon>Suessiales</taxon>
        <taxon>Symbiodiniaceae</taxon>
        <taxon>Durusdinium</taxon>
    </lineage>
</organism>
<dbReference type="EMBL" id="CAXAMM010039718">
    <property type="protein sequence ID" value="CAK9088555.1"/>
    <property type="molecule type" value="Genomic_DNA"/>
</dbReference>
<evidence type="ECO:0000313" key="2">
    <source>
        <dbReference type="EMBL" id="CAK9088555.1"/>
    </source>
</evidence>
<name>A0ABP0QM87_9DINO</name>
<dbReference type="Proteomes" id="UP001642464">
    <property type="component" value="Unassembled WGS sequence"/>
</dbReference>
<proteinExistence type="predicted"/>
<reference evidence="2 3" key="1">
    <citation type="submission" date="2024-02" db="EMBL/GenBank/DDBJ databases">
        <authorList>
            <person name="Chen Y."/>
            <person name="Shah S."/>
            <person name="Dougan E. K."/>
            <person name="Thang M."/>
            <person name="Chan C."/>
        </authorList>
    </citation>
    <scope>NUCLEOTIDE SEQUENCE [LARGE SCALE GENOMIC DNA]</scope>
</reference>
<feature type="compositionally biased region" description="Basic and acidic residues" evidence="1">
    <location>
        <begin position="1"/>
        <end position="29"/>
    </location>
</feature>
<comment type="caution">
    <text evidence="2">The sequence shown here is derived from an EMBL/GenBank/DDBJ whole genome shotgun (WGS) entry which is preliminary data.</text>
</comment>
<protein>
    <submittedName>
        <fullName evidence="2">Uncharacterized protein</fullName>
    </submittedName>
</protein>
<sequence length="71" mass="8191">MSFVKDARDTSAPEPPRRHLIAEEFREDPQEVAPTRSKVNKMEENVQSLAKKPDVQMSDLLLKVLNNMKKK</sequence>